<protein>
    <submittedName>
        <fullName evidence="2">Uncharacterized protein</fullName>
    </submittedName>
</protein>
<accession>A0ABP0Q9Y4</accession>
<feature type="compositionally biased region" description="Basic residues" evidence="1">
    <location>
        <begin position="106"/>
        <end position="116"/>
    </location>
</feature>
<keyword evidence="3" id="KW-1185">Reference proteome</keyword>
<reference evidence="2 3" key="1">
    <citation type="submission" date="2024-02" db="EMBL/GenBank/DDBJ databases">
        <authorList>
            <person name="Chen Y."/>
            <person name="Shah S."/>
            <person name="Dougan E. K."/>
            <person name="Thang M."/>
            <person name="Chan C."/>
        </authorList>
    </citation>
    <scope>NUCLEOTIDE SEQUENCE [LARGE SCALE GENOMIC DNA]</scope>
</reference>
<dbReference type="Proteomes" id="UP001642464">
    <property type="component" value="Unassembled WGS sequence"/>
</dbReference>
<evidence type="ECO:0000313" key="2">
    <source>
        <dbReference type="EMBL" id="CAK9084804.1"/>
    </source>
</evidence>
<evidence type="ECO:0000313" key="3">
    <source>
        <dbReference type="Proteomes" id="UP001642464"/>
    </source>
</evidence>
<feature type="region of interest" description="Disordered" evidence="1">
    <location>
        <begin position="99"/>
        <end position="125"/>
    </location>
</feature>
<sequence length="125" mass="14368">MDDPGKLSKSEFEAKIRTERHKLEESLIEAHIPSDVEHLRELFELRSKQPASDKEPQIELEDFVDCLHFQSKEVSQRTLMRMEGRIKSLQNLVFTLMGEEVDSPKRHGTSPRARARRGADSPGTL</sequence>
<dbReference type="EMBL" id="CAXAMM010039218">
    <property type="protein sequence ID" value="CAK9084804.1"/>
    <property type="molecule type" value="Genomic_DNA"/>
</dbReference>
<proteinExistence type="predicted"/>
<comment type="caution">
    <text evidence="2">The sequence shown here is derived from an EMBL/GenBank/DDBJ whole genome shotgun (WGS) entry which is preliminary data.</text>
</comment>
<gene>
    <name evidence="2" type="ORF">SCF082_LOCUS40214</name>
</gene>
<organism evidence="2 3">
    <name type="scientific">Durusdinium trenchii</name>
    <dbReference type="NCBI Taxonomy" id="1381693"/>
    <lineage>
        <taxon>Eukaryota</taxon>
        <taxon>Sar</taxon>
        <taxon>Alveolata</taxon>
        <taxon>Dinophyceae</taxon>
        <taxon>Suessiales</taxon>
        <taxon>Symbiodiniaceae</taxon>
        <taxon>Durusdinium</taxon>
    </lineage>
</organism>
<evidence type="ECO:0000256" key="1">
    <source>
        <dbReference type="SAM" id="MobiDB-lite"/>
    </source>
</evidence>
<name>A0ABP0Q9Y4_9DINO</name>